<evidence type="ECO:0000256" key="2">
    <source>
        <dbReference type="SAM" id="MobiDB-lite"/>
    </source>
</evidence>
<accession>A0A1R2CAI0</accession>
<evidence type="ECO:0000313" key="3">
    <source>
        <dbReference type="EMBL" id="OMJ86009.1"/>
    </source>
</evidence>
<dbReference type="Gene3D" id="3.40.30.10">
    <property type="entry name" value="Glutaredoxin"/>
    <property type="match status" value="1"/>
</dbReference>
<feature type="compositionally biased region" description="Basic and acidic residues" evidence="2">
    <location>
        <begin position="820"/>
        <end position="838"/>
    </location>
</feature>
<dbReference type="AlphaFoldDB" id="A0A1R2CAI0"/>
<dbReference type="Pfam" id="PF10262">
    <property type="entry name" value="Rdx"/>
    <property type="match status" value="1"/>
</dbReference>
<dbReference type="InterPro" id="IPR011893">
    <property type="entry name" value="Selenoprotein_Rdx-typ"/>
</dbReference>
<feature type="region of interest" description="Disordered" evidence="2">
    <location>
        <begin position="966"/>
        <end position="994"/>
    </location>
</feature>
<sequence>MTERLPGKYKSDLHSKPWFFGGKVPDIKYSYTIAGLTPSQYPIRPRSINPGAKVNIHPIKPSFINVDEMRSQEFKRDFREYNFLKDDDVLLTIEHCDNCEEHASSTRHDPAKYYQYAQSIKNSVLTRYPMVKILIKPVSKLDPESNKKRMGAFEVQVSCKTKGKLTVTVLHSKLDSRKWPDVNDVVSKLSTYLPTCQLFVTVFDQNNQEKTLKGLKVLVRPKPLDFEMQKNTNEAEDGHFTRNFSGRPGTAFRPKSAATNRSVKSMRVMSGRRFSHKNLSKVKNPIVYEKITDRDGTCLFDNFPLDVYEIEVVETKEFKGAVKVFNTFEEKLQNSSLNVYIGVKSRDNASITVIIKDPLLKEEVSNAKVTIIKDAEIYYLAEIRRGVYEISVPKGDYSLSIVSGKYKDVDRKIQANDPEIIITENLELKKTKEINVYTYDAMTGESLSGVIIELVINNHTKFEGFTKSGKHGFKLEETGQYSIKSKIRNYCKSKISLIVGNSDINCIFIPLVPLNIDYSVIVISWCKCSDDLEVHGQTNTKALNFQNPEIEGFKMFDLMKSHGFTTICILDDNEDLRVTIRGLTKELISFNGMLYTGLNVQFYSMRNIISCIKPSSGGGEWWDVGFYSGKRKDFIETNIVASYRLPMYEFIQDFISVIRHIQACDAVADAFNFLHGVTKTMSYGKDLFLSPEIFKKNMQNIVSAEFLNIYLMTLTSTDGVSLIVLTNRYERYVGIGKSPYRKLEHFIADLGVDKDDEKDFRGLIEETWLAKFPENWEAIKDLNGDIVYQNLEGEISKEYPNIVICRKKIMDIKREELKVKNKHPEPVKKIDEKPKINEKSGQSRPSSSSKNSSKSKNYSEKSRSSSSSSSHSNIDEYNENFYRNANEQCEKLAELALQNIEFYHNNKKLDKDIHKQLSQKIKEYLENFDEQLKDNSDDQAIEFFNFWKAKYLEIRGALEEIQNQVRDEVQNKKRGSKRPLSSSTNKSKDSSVAD</sequence>
<evidence type="ECO:0000256" key="1">
    <source>
        <dbReference type="ARBA" id="ARBA00023284"/>
    </source>
</evidence>
<name>A0A1R2CAI0_9CILI</name>
<dbReference type="Proteomes" id="UP000187209">
    <property type="component" value="Unassembled WGS sequence"/>
</dbReference>
<feature type="compositionally biased region" description="Low complexity" evidence="2">
    <location>
        <begin position="839"/>
        <end position="856"/>
    </location>
</feature>
<keyword evidence="4" id="KW-1185">Reference proteome</keyword>
<keyword evidence="1" id="KW-0676">Redox-active center</keyword>
<organism evidence="3 4">
    <name type="scientific">Stentor coeruleus</name>
    <dbReference type="NCBI Taxonomy" id="5963"/>
    <lineage>
        <taxon>Eukaryota</taxon>
        <taxon>Sar</taxon>
        <taxon>Alveolata</taxon>
        <taxon>Ciliophora</taxon>
        <taxon>Postciliodesmatophora</taxon>
        <taxon>Heterotrichea</taxon>
        <taxon>Heterotrichida</taxon>
        <taxon>Stentoridae</taxon>
        <taxon>Stentor</taxon>
    </lineage>
</organism>
<gene>
    <name evidence="3" type="ORF">SteCoe_12578</name>
</gene>
<dbReference type="OrthoDB" id="294843at2759"/>
<feature type="region of interest" description="Disordered" evidence="2">
    <location>
        <begin position="820"/>
        <end position="874"/>
    </location>
</feature>
<proteinExistence type="predicted"/>
<reference evidence="3 4" key="1">
    <citation type="submission" date="2016-11" db="EMBL/GenBank/DDBJ databases">
        <title>The macronuclear genome of Stentor coeruleus: a giant cell with tiny introns.</title>
        <authorList>
            <person name="Slabodnick M."/>
            <person name="Ruby J.G."/>
            <person name="Reiff S.B."/>
            <person name="Swart E.C."/>
            <person name="Gosai S."/>
            <person name="Prabakaran S."/>
            <person name="Witkowska E."/>
            <person name="Larue G.E."/>
            <person name="Fisher S."/>
            <person name="Freeman R.M."/>
            <person name="Gunawardena J."/>
            <person name="Chu W."/>
            <person name="Stover N.A."/>
            <person name="Gregory B.D."/>
            <person name="Nowacki M."/>
            <person name="Derisi J."/>
            <person name="Roy S.W."/>
            <person name="Marshall W.F."/>
            <person name="Sood P."/>
        </authorList>
    </citation>
    <scope>NUCLEOTIDE SEQUENCE [LARGE SCALE GENOMIC DNA]</scope>
    <source>
        <strain evidence="3">WM001</strain>
    </source>
</reference>
<comment type="caution">
    <text evidence="3">The sequence shown here is derived from an EMBL/GenBank/DDBJ whole genome shotgun (WGS) entry which is preliminary data.</text>
</comment>
<evidence type="ECO:0000313" key="4">
    <source>
        <dbReference type="Proteomes" id="UP000187209"/>
    </source>
</evidence>
<protein>
    <submittedName>
        <fullName evidence="3">Uncharacterized protein</fullName>
    </submittedName>
</protein>
<dbReference type="EMBL" id="MPUH01000219">
    <property type="protein sequence ID" value="OMJ86009.1"/>
    <property type="molecule type" value="Genomic_DNA"/>
</dbReference>